<dbReference type="CDD" id="cd16395">
    <property type="entry name" value="Srx"/>
    <property type="match status" value="1"/>
</dbReference>
<dbReference type="InterPro" id="IPR003115">
    <property type="entry name" value="ParB_N"/>
</dbReference>
<evidence type="ECO:0000256" key="2">
    <source>
        <dbReference type="ARBA" id="ARBA00013055"/>
    </source>
</evidence>
<accession>A0ABR1BF72</accession>
<gene>
    <name evidence="11" type="ORF">RUM44_013044</name>
</gene>
<evidence type="ECO:0000256" key="8">
    <source>
        <dbReference type="ARBA" id="ARBA00047514"/>
    </source>
</evidence>
<evidence type="ECO:0000313" key="12">
    <source>
        <dbReference type="Proteomes" id="UP001359485"/>
    </source>
</evidence>
<evidence type="ECO:0000256" key="7">
    <source>
        <dbReference type="ARBA" id="ARBA00023157"/>
    </source>
</evidence>
<dbReference type="PIRSF" id="PIRSF017267">
    <property type="entry name" value="Sulfiredoxin"/>
    <property type="match status" value="1"/>
</dbReference>
<evidence type="ECO:0000256" key="3">
    <source>
        <dbReference type="ARBA" id="ARBA00022741"/>
    </source>
</evidence>
<protein>
    <recommendedName>
        <fullName evidence="2 9">Sulfiredoxin</fullName>
        <ecNumber evidence="2 9">1.8.98.2</ecNumber>
    </recommendedName>
</protein>
<keyword evidence="5 9" id="KW-0049">Antioxidant</keyword>
<keyword evidence="6 9" id="KW-0560">Oxidoreductase</keyword>
<dbReference type="Gene3D" id="3.90.1530.10">
    <property type="entry name" value="Conserved hypothetical protein from pyrococcus furiosus pfu- 392566-001, ParB domain"/>
    <property type="match status" value="1"/>
</dbReference>
<name>A0ABR1BF72_POLSC</name>
<evidence type="ECO:0000256" key="4">
    <source>
        <dbReference type="ARBA" id="ARBA00022840"/>
    </source>
</evidence>
<proteinExistence type="inferred from homology"/>
<keyword evidence="4 9" id="KW-0067">ATP-binding</keyword>
<dbReference type="PANTHER" id="PTHR21348">
    <property type="match status" value="1"/>
</dbReference>
<keyword evidence="3 9" id="KW-0547">Nucleotide-binding</keyword>
<keyword evidence="12" id="KW-1185">Reference proteome</keyword>
<dbReference type="Pfam" id="PF02195">
    <property type="entry name" value="ParB_N"/>
    <property type="match status" value="1"/>
</dbReference>
<organism evidence="11 12">
    <name type="scientific">Polyplax serrata</name>
    <name type="common">Common mouse louse</name>
    <dbReference type="NCBI Taxonomy" id="468196"/>
    <lineage>
        <taxon>Eukaryota</taxon>
        <taxon>Metazoa</taxon>
        <taxon>Ecdysozoa</taxon>
        <taxon>Arthropoda</taxon>
        <taxon>Hexapoda</taxon>
        <taxon>Insecta</taxon>
        <taxon>Pterygota</taxon>
        <taxon>Neoptera</taxon>
        <taxon>Paraneoptera</taxon>
        <taxon>Psocodea</taxon>
        <taxon>Troctomorpha</taxon>
        <taxon>Phthiraptera</taxon>
        <taxon>Anoplura</taxon>
        <taxon>Polyplacidae</taxon>
        <taxon>Polyplax</taxon>
    </lineage>
</organism>
<comment type="similarity">
    <text evidence="1 9">Belongs to the sulfiredoxin family.</text>
</comment>
<dbReference type="SUPFAM" id="SSF110849">
    <property type="entry name" value="ParB/Sulfiredoxin"/>
    <property type="match status" value="1"/>
</dbReference>
<dbReference type="PANTHER" id="PTHR21348:SF2">
    <property type="entry name" value="SULFIREDOXIN-1"/>
    <property type="match status" value="1"/>
</dbReference>
<evidence type="ECO:0000256" key="1">
    <source>
        <dbReference type="ARBA" id="ARBA00009609"/>
    </source>
</evidence>
<comment type="catalytic activity">
    <reaction evidence="8 9">
        <text>S-hydroxy-S-oxy-L-cysteinyl-[peroxiredoxin] + [protein]-dithiol + ATP = S-hydroxy-L-cysteinyl-[peroxiredoxin] + [protein]-disulfide + ADP + phosphate</text>
        <dbReference type="Rhea" id="RHEA:17545"/>
        <dbReference type="Rhea" id="RHEA-COMP:10593"/>
        <dbReference type="Rhea" id="RHEA-COMP:10594"/>
        <dbReference type="Rhea" id="RHEA-COMP:13681"/>
        <dbReference type="Rhea" id="RHEA-COMP:17976"/>
        <dbReference type="ChEBI" id="CHEBI:29950"/>
        <dbReference type="ChEBI" id="CHEBI:30616"/>
        <dbReference type="ChEBI" id="CHEBI:43474"/>
        <dbReference type="ChEBI" id="CHEBI:50058"/>
        <dbReference type="ChEBI" id="CHEBI:61973"/>
        <dbReference type="ChEBI" id="CHEBI:61974"/>
        <dbReference type="ChEBI" id="CHEBI:456216"/>
        <dbReference type="EC" id="1.8.98.2"/>
    </reaction>
</comment>
<evidence type="ECO:0000256" key="9">
    <source>
        <dbReference type="PIRNR" id="PIRNR017267"/>
    </source>
</evidence>
<evidence type="ECO:0000256" key="5">
    <source>
        <dbReference type="ARBA" id="ARBA00022862"/>
    </source>
</evidence>
<feature type="domain" description="ParB-like N-terminal" evidence="10">
    <location>
        <begin position="13"/>
        <end position="98"/>
    </location>
</feature>
<sequence length="110" mass="12522">MTSVHSANISEVHEVPMNVIVRPLIPILDEGKVGSLMLTLEDPERYENVPPIDILWVKGRNGGDYYFSFGGCHRFEAYRRLQRSTIPCKIVKSTIEDIRIYLGSSMPDLE</sequence>
<dbReference type="InterPro" id="IPR036086">
    <property type="entry name" value="ParB/Sulfiredoxin_sf"/>
</dbReference>
<dbReference type="Proteomes" id="UP001359485">
    <property type="component" value="Unassembled WGS sequence"/>
</dbReference>
<dbReference type="InterPro" id="IPR016692">
    <property type="entry name" value="Sulfiredoxin"/>
</dbReference>
<dbReference type="SMART" id="SM00470">
    <property type="entry name" value="ParB"/>
    <property type="match status" value="1"/>
</dbReference>
<dbReference type="EC" id="1.8.98.2" evidence="2 9"/>
<evidence type="ECO:0000259" key="10">
    <source>
        <dbReference type="SMART" id="SM00470"/>
    </source>
</evidence>
<evidence type="ECO:0000313" key="11">
    <source>
        <dbReference type="EMBL" id="KAK6641335.1"/>
    </source>
</evidence>
<keyword evidence="7" id="KW-1015">Disulfide bond</keyword>
<comment type="caution">
    <text evidence="11">The sequence shown here is derived from an EMBL/GenBank/DDBJ whole genome shotgun (WGS) entry which is preliminary data.</text>
</comment>
<reference evidence="11 12" key="1">
    <citation type="submission" date="2023-09" db="EMBL/GenBank/DDBJ databases">
        <title>Genomes of two closely related lineages of the louse Polyplax serrata with different host specificities.</title>
        <authorList>
            <person name="Martinu J."/>
            <person name="Tarabai H."/>
            <person name="Stefka J."/>
            <person name="Hypsa V."/>
        </authorList>
    </citation>
    <scope>NUCLEOTIDE SEQUENCE [LARGE SCALE GENOMIC DNA]</scope>
    <source>
        <strain evidence="11">98ZLc_SE</strain>
    </source>
</reference>
<dbReference type="EMBL" id="JAWJWF010000001">
    <property type="protein sequence ID" value="KAK6641335.1"/>
    <property type="molecule type" value="Genomic_DNA"/>
</dbReference>
<evidence type="ECO:0000256" key="6">
    <source>
        <dbReference type="ARBA" id="ARBA00023002"/>
    </source>
</evidence>